<sequence length="40" mass="4688">MVERDREKNALGSENDTYFGTNFEGQNDTYFRTEGVILRN</sequence>
<evidence type="ECO:0000256" key="1">
    <source>
        <dbReference type="SAM" id="MobiDB-lite"/>
    </source>
</evidence>
<evidence type="ECO:0000313" key="2">
    <source>
        <dbReference type="EMBL" id="JAE38809.1"/>
    </source>
</evidence>
<organism evidence="2">
    <name type="scientific">Arundo donax</name>
    <name type="common">Giant reed</name>
    <name type="synonym">Donax arundinaceus</name>
    <dbReference type="NCBI Taxonomy" id="35708"/>
    <lineage>
        <taxon>Eukaryota</taxon>
        <taxon>Viridiplantae</taxon>
        <taxon>Streptophyta</taxon>
        <taxon>Embryophyta</taxon>
        <taxon>Tracheophyta</taxon>
        <taxon>Spermatophyta</taxon>
        <taxon>Magnoliopsida</taxon>
        <taxon>Liliopsida</taxon>
        <taxon>Poales</taxon>
        <taxon>Poaceae</taxon>
        <taxon>PACMAD clade</taxon>
        <taxon>Arundinoideae</taxon>
        <taxon>Arundineae</taxon>
        <taxon>Arundo</taxon>
    </lineage>
</organism>
<reference evidence="2" key="2">
    <citation type="journal article" date="2015" name="Data Brief">
        <title>Shoot transcriptome of the giant reed, Arundo donax.</title>
        <authorList>
            <person name="Barrero R.A."/>
            <person name="Guerrero F.D."/>
            <person name="Moolhuijzen P."/>
            <person name="Goolsby J.A."/>
            <person name="Tidwell J."/>
            <person name="Bellgard S.E."/>
            <person name="Bellgard M.I."/>
        </authorList>
    </citation>
    <scope>NUCLEOTIDE SEQUENCE</scope>
    <source>
        <tissue evidence="2">Shoot tissue taken approximately 20 cm above the soil surface</tissue>
    </source>
</reference>
<feature type="compositionally biased region" description="Polar residues" evidence="1">
    <location>
        <begin position="12"/>
        <end position="22"/>
    </location>
</feature>
<dbReference type="EMBL" id="GBRH01159087">
    <property type="protein sequence ID" value="JAE38809.1"/>
    <property type="molecule type" value="Transcribed_RNA"/>
</dbReference>
<protein>
    <submittedName>
        <fullName evidence="2">Uncharacterized protein</fullName>
    </submittedName>
</protein>
<accession>A0A0A9HSJ6</accession>
<name>A0A0A9HSJ6_ARUDO</name>
<reference evidence="2" key="1">
    <citation type="submission" date="2014-09" db="EMBL/GenBank/DDBJ databases">
        <authorList>
            <person name="Magalhaes I.L.F."/>
            <person name="Oliveira U."/>
            <person name="Santos F.R."/>
            <person name="Vidigal T.H.D.A."/>
            <person name="Brescovit A.D."/>
            <person name="Santos A.J."/>
        </authorList>
    </citation>
    <scope>NUCLEOTIDE SEQUENCE</scope>
    <source>
        <tissue evidence="2">Shoot tissue taken approximately 20 cm above the soil surface</tissue>
    </source>
</reference>
<dbReference type="AlphaFoldDB" id="A0A0A9HSJ6"/>
<feature type="region of interest" description="Disordered" evidence="1">
    <location>
        <begin position="1"/>
        <end position="22"/>
    </location>
</feature>
<proteinExistence type="predicted"/>